<keyword evidence="3" id="KW-1185">Reference proteome</keyword>
<dbReference type="AlphaFoldDB" id="A0A9X1SWS2"/>
<dbReference type="Gene3D" id="3.40.630.30">
    <property type="match status" value="1"/>
</dbReference>
<dbReference type="InterPro" id="IPR051531">
    <property type="entry name" value="N-acetyltransferase"/>
</dbReference>
<evidence type="ECO:0000313" key="2">
    <source>
        <dbReference type="EMBL" id="MCD5315387.1"/>
    </source>
</evidence>
<dbReference type="SUPFAM" id="SSF55729">
    <property type="entry name" value="Acyl-CoA N-acyltransferases (Nat)"/>
    <property type="match status" value="1"/>
</dbReference>
<proteinExistence type="predicted"/>
<protein>
    <submittedName>
        <fullName evidence="2">GNAT family N-acetyltransferase</fullName>
    </submittedName>
</protein>
<evidence type="ECO:0000259" key="1">
    <source>
        <dbReference type="PROSITE" id="PS51186"/>
    </source>
</evidence>
<name>A0A9X1SWS2_9ACTN</name>
<dbReference type="PANTHER" id="PTHR43792">
    <property type="entry name" value="GNAT FAMILY, PUTATIVE (AFU_ORTHOLOGUE AFUA_3G00765)-RELATED-RELATED"/>
    <property type="match status" value="1"/>
</dbReference>
<dbReference type="EMBL" id="JAJOMB010000021">
    <property type="protein sequence ID" value="MCD5315387.1"/>
    <property type="molecule type" value="Genomic_DNA"/>
</dbReference>
<dbReference type="RefSeq" id="WP_231448196.1">
    <property type="nucleotide sequence ID" value="NZ_JAJOMB010000021.1"/>
</dbReference>
<comment type="caution">
    <text evidence="2">The sequence shown here is derived from an EMBL/GenBank/DDBJ whole genome shotgun (WGS) entry which is preliminary data.</text>
</comment>
<feature type="domain" description="N-acetyltransferase" evidence="1">
    <location>
        <begin position="10"/>
        <end position="177"/>
    </location>
</feature>
<sequence>MLTPLETPRLILRQWEDRDRDPYYAMNADPEVRRFFPSVQTREEADLSIDILHEHIELTGWGLWAVEVKESGELAGLTGLWPMPDIVAPGATEVGWRLAKAHWGKGYAPEAGRAALRHAFEVLELDQVVSMTTVTNQPSRRVMEKLGLTRDPADDFQHPNYPDWWGAPHVLYRITAERYRALPD</sequence>
<dbReference type="PANTHER" id="PTHR43792:SF1">
    <property type="entry name" value="N-ACETYLTRANSFERASE DOMAIN-CONTAINING PROTEIN"/>
    <property type="match status" value="1"/>
</dbReference>
<dbReference type="InterPro" id="IPR000182">
    <property type="entry name" value="GNAT_dom"/>
</dbReference>
<dbReference type="PROSITE" id="PS51186">
    <property type="entry name" value="GNAT"/>
    <property type="match status" value="1"/>
</dbReference>
<evidence type="ECO:0000313" key="3">
    <source>
        <dbReference type="Proteomes" id="UP001138997"/>
    </source>
</evidence>
<dbReference type="GO" id="GO:0016747">
    <property type="term" value="F:acyltransferase activity, transferring groups other than amino-acyl groups"/>
    <property type="evidence" value="ECO:0007669"/>
    <property type="project" value="InterPro"/>
</dbReference>
<organism evidence="2 3">
    <name type="scientific">Kineosporia babensis</name>
    <dbReference type="NCBI Taxonomy" id="499548"/>
    <lineage>
        <taxon>Bacteria</taxon>
        <taxon>Bacillati</taxon>
        <taxon>Actinomycetota</taxon>
        <taxon>Actinomycetes</taxon>
        <taxon>Kineosporiales</taxon>
        <taxon>Kineosporiaceae</taxon>
        <taxon>Kineosporia</taxon>
    </lineage>
</organism>
<dbReference type="InterPro" id="IPR016181">
    <property type="entry name" value="Acyl_CoA_acyltransferase"/>
</dbReference>
<reference evidence="2" key="1">
    <citation type="submission" date="2021-11" db="EMBL/GenBank/DDBJ databases">
        <title>Streptomyces corallinus and Kineosporia corallina sp. nov., two new coral-derived marine actinobacteria.</title>
        <authorList>
            <person name="Buangrab K."/>
            <person name="Sutthacheep M."/>
            <person name="Yeemin T."/>
            <person name="Harunari E."/>
            <person name="Igarashi Y."/>
            <person name="Sripreechasak P."/>
            <person name="Kanchanasin P."/>
            <person name="Tanasupawat S."/>
            <person name="Phongsopitanun W."/>
        </authorList>
    </citation>
    <scope>NUCLEOTIDE SEQUENCE</scope>
    <source>
        <strain evidence="2">JCM 31032</strain>
    </source>
</reference>
<accession>A0A9X1SWS2</accession>
<gene>
    <name evidence="2" type="ORF">LR394_31270</name>
</gene>
<dbReference type="Pfam" id="PF13302">
    <property type="entry name" value="Acetyltransf_3"/>
    <property type="match status" value="1"/>
</dbReference>
<dbReference type="Proteomes" id="UP001138997">
    <property type="component" value="Unassembled WGS sequence"/>
</dbReference>